<dbReference type="PANTHER" id="PTHR47738:SF1">
    <property type="entry name" value="NITROGEN REGULATORY PROTEIN"/>
    <property type="match status" value="1"/>
</dbReference>
<reference evidence="2 3" key="1">
    <citation type="submission" date="2019-04" db="EMBL/GenBank/DDBJ databases">
        <title>Natronospirillum operosus gen. nov., sp. nov., a haloalkaliphilic satellite isolated from decaying biomass of laboratory culture of cyanobacterium Geitlerinema sp. and proposal of Natronospirillaceae fam. nov. and Saccharospirillaceae fam. nov.</title>
        <authorList>
            <person name="Kevbrin V."/>
            <person name="Boltyanskaya Y."/>
            <person name="Koziaeva V."/>
            <person name="Grouzdev D.S."/>
            <person name="Park M."/>
            <person name="Cho J."/>
        </authorList>
    </citation>
    <scope>NUCLEOTIDE SEQUENCE [LARGE SCALE GENOMIC DNA]</scope>
    <source>
        <strain evidence="2 3">G-116</strain>
    </source>
</reference>
<organism evidence="2 3">
    <name type="scientific">Natronospirillum operosum</name>
    <dbReference type="NCBI Taxonomy" id="2759953"/>
    <lineage>
        <taxon>Bacteria</taxon>
        <taxon>Pseudomonadati</taxon>
        <taxon>Pseudomonadota</taxon>
        <taxon>Gammaproteobacteria</taxon>
        <taxon>Oceanospirillales</taxon>
        <taxon>Natronospirillaceae</taxon>
        <taxon>Natronospirillum</taxon>
    </lineage>
</organism>
<protein>
    <submittedName>
        <fullName evidence="2">PTS IIA-like nitrogen regulatory protein PtsN</fullName>
    </submittedName>
</protein>
<dbReference type="InterPro" id="IPR016152">
    <property type="entry name" value="PTrfase/Anion_transptr"/>
</dbReference>
<dbReference type="SUPFAM" id="SSF55804">
    <property type="entry name" value="Phoshotransferase/anion transport protein"/>
    <property type="match status" value="1"/>
</dbReference>
<dbReference type="Proteomes" id="UP000297475">
    <property type="component" value="Unassembled WGS sequence"/>
</dbReference>
<evidence type="ECO:0000313" key="2">
    <source>
        <dbReference type="EMBL" id="TGG90755.1"/>
    </source>
</evidence>
<dbReference type="GO" id="GO:0030295">
    <property type="term" value="F:protein kinase activator activity"/>
    <property type="evidence" value="ECO:0007669"/>
    <property type="project" value="TreeGrafter"/>
</dbReference>
<evidence type="ECO:0000259" key="1">
    <source>
        <dbReference type="PROSITE" id="PS51094"/>
    </source>
</evidence>
<dbReference type="InterPro" id="IPR006320">
    <property type="entry name" value="PTS_Nitro_regul"/>
</dbReference>
<dbReference type="RefSeq" id="WP_135484635.1">
    <property type="nucleotide sequence ID" value="NZ_SRMF01000011.1"/>
</dbReference>
<keyword evidence="3" id="KW-1185">Reference proteome</keyword>
<name>A0A4Z0WBS3_9GAMM</name>
<proteinExistence type="predicted"/>
<evidence type="ECO:0000313" key="3">
    <source>
        <dbReference type="Proteomes" id="UP000297475"/>
    </source>
</evidence>
<feature type="domain" description="PTS EIIA type-2" evidence="1">
    <location>
        <begin position="6"/>
        <end position="150"/>
    </location>
</feature>
<dbReference type="InterPro" id="IPR002178">
    <property type="entry name" value="PTS_EIIA_type-2_dom"/>
</dbReference>
<dbReference type="PROSITE" id="PS00372">
    <property type="entry name" value="PTS_EIIA_TYPE_2_HIS"/>
    <property type="match status" value="1"/>
</dbReference>
<dbReference type="OrthoDB" id="95460at2"/>
<sequence length="150" mass="16679">MTDLEHILTVERTLVGAPGNSKKKALELISEHLQQAEPGLQADQIFTSLNERERLGSTGFGNGVAIPHCRLEGCRQPVGMLVRLAEAIDFDAMDQKKVDLLFALVVPQEASNEHLQLLSRIAERFSDDDRLTRLRAADTPEALFNAFVRD</sequence>
<dbReference type="CDD" id="cd00211">
    <property type="entry name" value="PTS_IIA_fru"/>
    <property type="match status" value="1"/>
</dbReference>
<dbReference type="EMBL" id="SRMF01000011">
    <property type="protein sequence ID" value="TGG90755.1"/>
    <property type="molecule type" value="Genomic_DNA"/>
</dbReference>
<gene>
    <name evidence="2" type="primary">ptsN</name>
    <name evidence="2" type="ORF">E4656_17625</name>
</gene>
<dbReference type="Gene3D" id="3.40.930.10">
    <property type="entry name" value="Mannitol-specific EII, Chain A"/>
    <property type="match status" value="1"/>
</dbReference>
<dbReference type="GO" id="GO:0009401">
    <property type="term" value="P:phosphoenolpyruvate-dependent sugar phosphotransferase system"/>
    <property type="evidence" value="ECO:0007669"/>
    <property type="project" value="InterPro"/>
</dbReference>
<comment type="caution">
    <text evidence="2">The sequence shown here is derived from an EMBL/GenBank/DDBJ whole genome shotgun (WGS) entry which is preliminary data.</text>
</comment>
<dbReference type="PANTHER" id="PTHR47738">
    <property type="entry name" value="PTS SYSTEM FRUCTOSE-LIKE EIIA COMPONENT-RELATED"/>
    <property type="match status" value="1"/>
</dbReference>
<dbReference type="PROSITE" id="PS51094">
    <property type="entry name" value="PTS_EIIA_TYPE_2"/>
    <property type="match status" value="1"/>
</dbReference>
<dbReference type="GO" id="GO:0008982">
    <property type="term" value="F:protein-N(PI)-phosphohistidine-sugar phosphotransferase activity"/>
    <property type="evidence" value="ECO:0007669"/>
    <property type="project" value="InterPro"/>
</dbReference>
<dbReference type="AlphaFoldDB" id="A0A4Z0WBS3"/>
<dbReference type="Pfam" id="PF00359">
    <property type="entry name" value="PTS_EIIA_2"/>
    <property type="match status" value="1"/>
</dbReference>
<accession>A0A4Z0WBS3</accession>
<dbReference type="NCBIfam" id="TIGR01419">
    <property type="entry name" value="nitro_reg_IIA"/>
    <property type="match status" value="1"/>
</dbReference>
<dbReference type="InterPro" id="IPR051541">
    <property type="entry name" value="PTS_SugarTrans_NitroReg"/>
</dbReference>